<name>A0A0U1NLC3_9RHOB</name>
<evidence type="ECO:0000313" key="8">
    <source>
        <dbReference type="Proteomes" id="UP000048949"/>
    </source>
</evidence>
<dbReference type="GO" id="GO:0016491">
    <property type="term" value="F:oxidoreductase activity"/>
    <property type="evidence" value="ECO:0007669"/>
    <property type="project" value="InterPro"/>
</dbReference>
<feature type="transmembrane region" description="Helical" evidence="5">
    <location>
        <begin position="79"/>
        <end position="98"/>
    </location>
</feature>
<feature type="transmembrane region" description="Helical" evidence="5">
    <location>
        <begin position="160"/>
        <end position="180"/>
    </location>
</feature>
<sequence>MSDAPLKGWNHTPNVPLQVSPFFSWPPRPMAMLAWFWNSWFFITERLLIVAIAYISFYWFQPPLEETRVFAFGWVAEMFIRNVALMTLVAGGLHLYFYTFTKQGQQLKYDPRPLMKNGRQFTLGGQIRDNMFWTIASGVTVWTFYEVLMFWAIANGYAPILTWAANPIWFIALFLLIPVWESFYFYWIHRFLHIPFFYKHVHALHHRNINVGPWSGMAMHPVEHLIFLGSVLIHFVIAAHPLHILFHLQYYALTAATTHTGFEGMVIKDKNRLKLGTFHHQMHHRYFECNYGSLELPWDKWFGSFHDGTVESDAKIRERRKKFTNGIK</sequence>
<proteinExistence type="predicted"/>
<evidence type="ECO:0000313" key="7">
    <source>
        <dbReference type="EMBL" id="CRK75526.1"/>
    </source>
</evidence>
<keyword evidence="3 5" id="KW-1133">Transmembrane helix</keyword>
<comment type="subcellular location">
    <subcellularLocation>
        <location evidence="1">Membrane</location>
    </subcellularLocation>
</comment>
<dbReference type="InterPro" id="IPR050307">
    <property type="entry name" value="Sterol_Desaturase_Related"/>
</dbReference>
<keyword evidence="8" id="KW-1185">Reference proteome</keyword>
<dbReference type="Pfam" id="PF04116">
    <property type="entry name" value="FA_hydroxylase"/>
    <property type="match status" value="1"/>
</dbReference>
<dbReference type="GO" id="GO:0008610">
    <property type="term" value="P:lipid biosynthetic process"/>
    <property type="evidence" value="ECO:0007669"/>
    <property type="project" value="InterPro"/>
</dbReference>
<dbReference type="Proteomes" id="UP000048949">
    <property type="component" value="Unassembled WGS sequence"/>
</dbReference>
<feature type="transmembrane region" description="Helical" evidence="5">
    <location>
        <begin position="225"/>
        <end position="242"/>
    </location>
</feature>
<feature type="transmembrane region" description="Helical" evidence="5">
    <location>
        <begin position="131"/>
        <end position="154"/>
    </location>
</feature>
<evidence type="ECO:0000256" key="4">
    <source>
        <dbReference type="ARBA" id="ARBA00023136"/>
    </source>
</evidence>
<dbReference type="EMBL" id="CVQV01000006">
    <property type="protein sequence ID" value="CRK75526.1"/>
    <property type="molecule type" value="Genomic_DNA"/>
</dbReference>
<dbReference type="GO" id="GO:0005506">
    <property type="term" value="F:iron ion binding"/>
    <property type="evidence" value="ECO:0007669"/>
    <property type="project" value="InterPro"/>
</dbReference>
<evidence type="ECO:0000256" key="5">
    <source>
        <dbReference type="SAM" id="Phobius"/>
    </source>
</evidence>
<dbReference type="InterPro" id="IPR006694">
    <property type="entry name" value="Fatty_acid_hydroxylase"/>
</dbReference>
<evidence type="ECO:0000256" key="3">
    <source>
        <dbReference type="ARBA" id="ARBA00022989"/>
    </source>
</evidence>
<evidence type="ECO:0000256" key="2">
    <source>
        <dbReference type="ARBA" id="ARBA00022692"/>
    </source>
</evidence>
<organism evidence="7 8">
    <name type="scientific">Nereida ignava</name>
    <dbReference type="NCBI Taxonomy" id="282199"/>
    <lineage>
        <taxon>Bacteria</taxon>
        <taxon>Pseudomonadati</taxon>
        <taxon>Pseudomonadota</taxon>
        <taxon>Alphaproteobacteria</taxon>
        <taxon>Rhodobacterales</taxon>
        <taxon>Roseobacteraceae</taxon>
        <taxon>Nereida</taxon>
    </lineage>
</organism>
<dbReference type="RefSeq" id="WP_048598938.1">
    <property type="nucleotide sequence ID" value="NZ_CBFHGK010000030.1"/>
</dbReference>
<accession>A0A0U1NLC3</accession>
<dbReference type="STRING" id="282199.GCA_001049735_01573"/>
<evidence type="ECO:0000256" key="1">
    <source>
        <dbReference type="ARBA" id="ARBA00004370"/>
    </source>
</evidence>
<feature type="transmembrane region" description="Helical" evidence="5">
    <location>
        <begin position="35"/>
        <end position="59"/>
    </location>
</feature>
<dbReference type="GO" id="GO:0016020">
    <property type="term" value="C:membrane"/>
    <property type="evidence" value="ECO:0007669"/>
    <property type="project" value="UniProtKB-SubCell"/>
</dbReference>
<protein>
    <submittedName>
        <fullName evidence="7">Fatty acid hydroxylase superfamily protein</fullName>
    </submittedName>
</protein>
<evidence type="ECO:0000259" key="6">
    <source>
        <dbReference type="Pfam" id="PF04116"/>
    </source>
</evidence>
<keyword evidence="2 5" id="KW-0812">Transmembrane</keyword>
<dbReference type="OrthoDB" id="9770329at2"/>
<feature type="domain" description="Fatty acid hydroxylase" evidence="6">
    <location>
        <begin position="175"/>
        <end position="304"/>
    </location>
</feature>
<gene>
    <name evidence="7" type="ORF">NIG5292_01574</name>
</gene>
<keyword evidence="4 5" id="KW-0472">Membrane</keyword>
<reference evidence="7 8" key="1">
    <citation type="submission" date="2015-04" db="EMBL/GenBank/DDBJ databases">
        <authorList>
            <person name="Syromyatnikov M.Y."/>
            <person name="Popov V.N."/>
        </authorList>
    </citation>
    <scope>NUCLEOTIDE SEQUENCE [LARGE SCALE GENOMIC DNA]</scope>
    <source>
        <strain evidence="7 8">CECT 5292</strain>
    </source>
</reference>
<dbReference type="AlphaFoldDB" id="A0A0U1NLC3"/>
<dbReference type="PANTHER" id="PTHR11863">
    <property type="entry name" value="STEROL DESATURASE"/>
    <property type="match status" value="1"/>
</dbReference>